<feature type="transmembrane region" description="Helical" evidence="1">
    <location>
        <begin position="292"/>
        <end position="312"/>
    </location>
</feature>
<dbReference type="PANTHER" id="PTHR30590:SF2">
    <property type="entry name" value="INNER MEMBRANE PROTEIN"/>
    <property type="match status" value="1"/>
</dbReference>
<sequence length="406" mass="46669">MLQPIDTQKRVISLDILRGLAVLGILLMSIQSFAMPPSAYLNPTSFENLEGINFYVWLLSHVFANEKFLAILAMLFGASIILISQKAKKEHLRSGNLQYRRLFWLLIIGVFHAYLLWYGDLLVAFSICGFFMFAFRSKSKAYLFRAGIIFLVLGSALKLLLAYSIPFWESGQFMKLEEEVWRPSAATISYQIDHYTSSWERQMLIRVPEALNMQTKVFLSEIFWKVSGLILLGMAFYKKGALTTKQSKKYLSKMAIYGIGIGLPMVIGGVILDFHYRWDFELSYFYFSQFNYWGSVLLAIGYCGIIALICKISTRSIIAKSLSYVGRMSLSNYLFQSIICSFIFYGHGLSLYGDLDRSAQAVAVLVIWIFQIAFSTIWLSYFQYGPFEWIWRSLSYGRLQAIRKVD</sequence>
<dbReference type="Pfam" id="PF04235">
    <property type="entry name" value="DUF418"/>
    <property type="match status" value="1"/>
</dbReference>
<dbReference type="Proteomes" id="UP000036908">
    <property type="component" value="Unassembled WGS sequence"/>
</dbReference>
<keyword evidence="1" id="KW-0812">Transmembrane</keyword>
<evidence type="ECO:0000313" key="3">
    <source>
        <dbReference type="EMBL" id="KOF03050.1"/>
    </source>
</evidence>
<keyword evidence="1" id="KW-1133">Transmembrane helix</keyword>
<reference evidence="4" key="1">
    <citation type="submission" date="2014-11" db="EMBL/GenBank/DDBJ databases">
        <title>Genome sequencing of Roseivirga sp. D-25.</title>
        <authorList>
            <person name="Selvaratnam C."/>
            <person name="Thevarajoo S."/>
            <person name="Goh K.M."/>
            <person name="Eee R."/>
            <person name="Chan K.-G."/>
            <person name="Chong C.S."/>
        </authorList>
    </citation>
    <scope>NUCLEOTIDE SEQUENCE [LARGE SCALE GENOMIC DNA]</scope>
    <source>
        <strain evidence="4">D-25</strain>
    </source>
</reference>
<keyword evidence="4" id="KW-1185">Reference proteome</keyword>
<evidence type="ECO:0000259" key="2">
    <source>
        <dbReference type="Pfam" id="PF04235"/>
    </source>
</evidence>
<comment type="caution">
    <text evidence="3">The sequence shown here is derived from an EMBL/GenBank/DDBJ whole genome shotgun (WGS) entry which is preliminary data.</text>
</comment>
<dbReference type="InterPro" id="IPR052529">
    <property type="entry name" value="Bact_Transport_Assoc"/>
</dbReference>
<evidence type="ECO:0000313" key="4">
    <source>
        <dbReference type="Proteomes" id="UP000036908"/>
    </source>
</evidence>
<dbReference type="AlphaFoldDB" id="A0A0L8ALK7"/>
<feature type="transmembrane region" description="Helical" evidence="1">
    <location>
        <begin position="12"/>
        <end position="34"/>
    </location>
</feature>
<accession>A0A0L8ALK7</accession>
<dbReference type="PANTHER" id="PTHR30590">
    <property type="entry name" value="INNER MEMBRANE PROTEIN"/>
    <property type="match status" value="1"/>
</dbReference>
<proteinExistence type="predicted"/>
<feature type="transmembrane region" description="Helical" evidence="1">
    <location>
        <begin position="254"/>
        <end position="272"/>
    </location>
</feature>
<keyword evidence="1" id="KW-0472">Membrane</keyword>
<feature type="transmembrane region" description="Helical" evidence="1">
    <location>
        <begin position="54"/>
        <end position="82"/>
    </location>
</feature>
<evidence type="ECO:0000256" key="1">
    <source>
        <dbReference type="SAM" id="Phobius"/>
    </source>
</evidence>
<dbReference type="EMBL" id="JSVA01000009">
    <property type="protein sequence ID" value="KOF03050.1"/>
    <property type="molecule type" value="Genomic_DNA"/>
</dbReference>
<feature type="transmembrane region" description="Helical" evidence="1">
    <location>
        <begin position="102"/>
        <end position="135"/>
    </location>
</feature>
<gene>
    <name evidence="3" type="ORF">OB69_08740</name>
</gene>
<feature type="transmembrane region" description="Helical" evidence="1">
    <location>
        <begin position="359"/>
        <end position="382"/>
    </location>
</feature>
<feature type="transmembrane region" description="Helical" evidence="1">
    <location>
        <begin position="333"/>
        <end position="353"/>
    </location>
</feature>
<name>A0A0L8ALK7_9BACT</name>
<feature type="transmembrane region" description="Helical" evidence="1">
    <location>
        <begin position="141"/>
        <end position="165"/>
    </location>
</feature>
<protein>
    <recommendedName>
        <fullName evidence="2">DUF418 domain-containing protein</fullName>
    </recommendedName>
</protein>
<feature type="domain" description="DUF418" evidence="2">
    <location>
        <begin position="236"/>
        <end position="397"/>
    </location>
</feature>
<organism evidence="3 4">
    <name type="scientific">Roseivirga seohaensis subsp. aquiponti</name>
    <dbReference type="NCBI Taxonomy" id="1566026"/>
    <lineage>
        <taxon>Bacteria</taxon>
        <taxon>Pseudomonadati</taxon>
        <taxon>Bacteroidota</taxon>
        <taxon>Cytophagia</taxon>
        <taxon>Cytophagales</taxon>
        <taxon>Roseivirgaceae</taxon>
        <taxon>Roseivirga</taxon>
    </lineage>
</organism>
<dbReference type="InterPro" id="IPR007349">
    <property type="entry name" value="DUF418"/>
</dbReference>
<dbReference type="PATRIC" id="fig|1566026.4.peg.3581"/>